<dbReference type="InterPro" id="IPR027417">
    <property type="entry name" value="P-loop_NTPase"/>
</dbReference>
<evidence type="ECO:0000256" key="6">
    <source>
        <dbReference type="ARBA" id="ARBA00022741"/>
    </source>
</evidence>
<dbReference type="InterPro" id="IPR003439">
    <property type="entry name" value="ABC_transporter-like_ATP-bd"/>
</dbReference>
<evidence type="ECO:0000259" key="10">
    <source>
        <dbReference type="PROSITE" id="PS50893"/>
    </source>
</evidence>
<dbReference type="AlphaFoldDB" id="A0A4R1RAG9"/>
<keyword evidence="8" id="KW-1278">Translocase</keyword>
<name>A0A4R1RAG9_HYDET</name>
<evidence type="ECO:0000256" key="2">
    <source>
        <dbReference type="ARBA" id="ARBA00022448"/>
    </source>
</evidence>
<sequence>METAVQETPVLPVLATHQITKRYGATIALRNVDFQVHAGEIHALVGENGAGKSTLIKILAGAVRKDSGEIRLDGKKIELQEPAAAQRLGIRVVYQDFSLFPNITVGENLLVGRWHSRLPGLVDWKACYRRAEELLQGIGFQLDVRKPLNSLGVAEKQMLEIAKAVAEQPRLLILDEPTAVLEEEETQRLFGVVRRLRQSGTGIIFISHHLEEIFTLADRVTILKDGQVVDTRPTASTTKDELIQLMVGRELGDLYPKRIRQRGRPILEVRDLAGENRIHHVNFTLHEGEILGFAGLVGSGRTEVARCVFGADRTSAGSMMLDGKPVSFRSPREAIAAGLAFLTEDRKKDGLFPDVSIEHNVSAASLSQFSKLAVLSESREAAAVNRVIQKLAVKPNEPRKLVKQLSGGNQQKVALAKWLLTESKVIILDQPTWGVDVGTMVEIYHFVAELAARGKAVMLISSVLPEILGLSDRIIVMREGATVAEFDRPEATEEKILAHAMGVSE</sequence>
<evidence type="ECO:0000256" key="5">
    <source>
        <dbReference type="ARBA" id="ARBA00022737"/>
    </source>
</evidence>
<evidence type="ECO:0000256" key="9">
    <source>
        <dbReference type="ARBA" id="ARBA00023136"/>
    </source>
</evidence>
<dbReference type="PROSITE" id="PS00211">
    <property type="entry name" value="ABC_TRANSPORTER_1"/>
    <property type="match status" value="1"/>
</dbReference>
<dbReference type="SMART" id="SM00382">
    <property type="entry name" value="AAA"/>
    <property type="match status" value="2"/>
</dbReference>
<keyword evidence="4" id="KW-0762">Sugar transport</keyword>
<evidence type="ECO:0000313" key="11">
    <source>
        <dbReference type="EMBL" id="TCL62753.1"/>
    </source>
</evidence>
<dbReference type="Gene3D" id="3.40.50.300">
    <property type="entry name" value="P-loop containing nucleotide triphosphate hydrolases"/>
    <property type="match status" value="2"/>
</dbReference>
<dbReference type="CDD" id="cd03216">
    <property type="entry name" value="ABC_Carb_Monos_I"/>
    <property type="match status" value="1"/>
</dbReference>
<feature type="domain" description="ABC transporter" evidence="10">
    <location>
        <begin position="14"/>
        <end position="250"/>
    </location>
</feature>
<keyword evidence="7 11" id="KW-0067">ATP-binding</keyword>
<dbReference type="Pfam" id="PF00005">
    <property type="entry name" value="ABC_tran"/>
    <property type="match status" value="2"/>
</dbReference>
<protein>
    <submittedName>
        <fullName evidence="11">Monosaccharide ABC transporter ATP-binding protein (CUT2 family)</fullName>
    </submittedName>
</protein>
<dbReference type="PANTHER" id="PTHR43790:SF3">
    <property type="entry name" value="D-ALLOSE IMPORT ATP-BINDING PROTEIN ALSA-RELATED"/>
    <property type="match status" value="1"/>
</dbReference>
<feature type="domain" description="ABC transporter" evidence="10">
    <location>
        <begin position="261"/>
        <end position="504"/>
    </location>
</feature>
<evidence type="ECO:0000256" key="7">
    <source>
        <dbReference type="ARBA" id="ARBA00022840"/>
    </source>
</evidence>
<dbReference type="GO" id="GO:0016887">
    <property type="term" value="F:ATP hydrolysis activity"/>
    <property type="evidence" value="ECO:0007669"/>
    <property type="project" value="InterPro"/>
</dbReference>
<dbReference type="FunFam" id="3.40.50.300:FF:000127">
    <property type="entry name" value="Ribose import ATP-binding protein RbsA"/>
    <property type="match status" value="1"/>
</dbReference>
<dbReference type="RefSeq" id="WP_132015548.1">
    <property type="nucleotide sequence ID" value="NZ_SLUN01000023.1"/>
</dbReference>
<dbReference type="SUPFAM" id="SSF52540">
    <property type="entry name" value="P-loop containing nucleoside triphosphate hydrolases"/>
    <property type="match status" value="2"/>
</dbReference>
<keyword evidence="9" id="KW-0472">Membrane</keyword>
<keyword evidence="6" id="KW-0547">Nucleotide-binding</keyword>
<evidence type="ECO:0000256" key="1">
    <source>
        <dbReference type="ARBA" id="ARBA00004202"/>
    </source>
</evidence>
<evidence type="ECO:0000313" key="12">
    <source>
        <dbReference type="Proteomes" id="UP000295008"/>
    </source>
</evidence>
<dbReference type="InterPro" id="IPR003593">
    <property type="entry name" value="AAA+_ATPase"/>
</dbReference>
<keyword evidence="5" id="KW-0677">Repeat</keyword>
<proteinExistence type="predicted"/>
<evidence type="ECO:0000256" key="4">
    <source>
        <dbReference type="ARBA" id="ARBA00022597"/>
    </source>
</evidence>
<dbReference type="InterPro" id="IPR017871">
    <property type="entry name" value="ABC_transporter-like_CS"/>
</dbReference>
<dbReference type="GO" id="GO:0005886">
    <property type="term" value="C:plasma membrane"/>
    <property type="evidence" value="ECO:0007669"/>
    <property type="project" value="UniProtKB-SubCell"/>
</dbReference>
<dbReference type="InterPro" id="IPR050107">
    <property type="entry name" value="ABC_carbohydrate_import_ATPase"/>
</dbReference>
<dbReference type="OrthoDB" id="9771863at2"/>
<reference evidence="11 12" key="1">
    <citation type="submission" date="2019-03" db="EMBL/GenBank/DDBJ databases">
        <title>Genomic Encyclopedia of Type Strains, Phase IV (KMG-IV): sequencing the most valuable type-strain genomes for metagenomic binning, comparative biology and taxonomic classification.</title>
        <authorList>
            <person name="Goeker M."/>
        </authorList>
    </citation>
    <scope>NUCLEOTIDE SEQUENCE [LARGE SCALE GENOMIC DNA]</scope>
    <source>
        <strain evidence="11 12">LX-B</strain>
    </source>
</reference>
<dbReference type="CDD" id="cd03215">
    <property type="entry name" value="ABC_Carb_Monos_II"/>
    <property type="match status" value="1"/>
</dbReference>
<dbReference type="PROSITE" id="PS50893">
    <property type="entry name" value="ABC_TRANSPORTER_2"/>
    <property type="match status" value="2"/>
</dbReference>
<keyword evidence="12" id="KW-1185">Reference proteome</keyword>
<dbReference type="PANTHER" id="PTHR43790">
    <property type="entry name" value="CARBOHYDRATE TRANSPORT ATP-BINDING PROTEIN MG119-RELATED"/>
    <property type="match status" value="1"/>
</dbReference>
<comment type="subcellular location">
    <subcellularLocation>
        <location evidence="1">Cell membrane</location>
        <topology evidence="1">Peripheral membrane protein</topology>
    </subcellularLocation>
</comment>
<comment type="caution">
    <text evidence="11">The sequence shown here is derived from an EMBL/GenBank/DDBJ whole genome shotgun (WGS) entry which is preliminary data.</text>
</comment>
<keyword evidence="3" id="KW-1003">Cell membrane</keyword>
<gene>
    <name evidence="11" type="ORF">EDC14_102332</name>
</gene>
<organism evidence="11 12">
    <name type="scientific">Hydrogenispora ethanolica</name>
    <dbReference type="NCBI Taxonomy" id="1082276"/>
    <lineage>
        <taxon>Bacteria</taxon>
        <taxon>Bacillati</taxon>
        <taxon>Bacillota</taxon>
        <taxon>Hydrogenispora</taxon>
    </lineage>
</organism>
<dbReference type="Proteomes" id="UP000295008">
    <property type="component" value="Unassembled WGS sequence"/>
</dbReference>
<evidence type="ECO:0000256" key="3">
    <source>
        <dbReference type="ARBA" id="ARBA00022475"/>
    </source>
</evidence>
<dbReference type="EMBL" id="SLUN01000023">
    <property type="protein sequence ID" value="TCL62753.1"/>
    <property type="molecule type" value="Genomic_DNA"/>
</dbReference>
<dbReference type="GO" id="GO:0005524">
    <property type="term" value="F:ATP binding"/>
    <property type="evidence" value="ECO:0007669"/>
    <property type="project" value="UniProtKB-KW"/>
</dbReference>
<accession>A0A4R1RAG9</accession>
<keyword evidence="2" id="KW-0813">Transport</keyword>
<evidence type="ECO:0000256" key="8">
    <source>
        <dbReference type="ARBA" id="ARBA00022967"/>
    </source>
</evidence>